<dbReference type="OrthoDB" id="5666689at2"/>
<dbReference type="Gene3D" id="2.160.20.10">
    <property type="entry name" value="Single-stranded right-handed beta-helix, Pectin lyase-like"/>
    <property type="match status" value="1"/>
</dbReference>
<feature type="domain" description="Filamentous haemagglutinin FhaB/tRNA nuclease CdiA-like TPS" evidence="2">
    <location>
        <begin position="50"/>
        <end position="150"/>
    </location>
</feature>
<evidence type="ECO:0000259" key="2">
    <source>
        <dbReference type="SMART" id="SM00912"/>
    </source>
</evidence>
<dbReference type="Proteomes" id="UP000199120">
    <property type="component" value="Unassembled WGS sequence"/>
</dbReference>
<dbReference type="AlphaFoldDB" id="A0A1H7M438"/>
<accession>A0A1H7M438</accession>
<name>A0A1H7M438_9BURK</name>
<feature type="signal peptide" evidence="1">
    <location>
        <begin position="1"/>
        <end position="33"/>
    </location>
</feature>
<dbReference type="SMART" id="SM00912">
    <property type="entry name" value="Haemagg_act"/>
    <property type="match status" value="1"/>
</dbReference>
<dbReference type="EMBL" id="FOAJ01000004">
    <property type="protein sequence ID" value="SEL05859.1"/>
    <property type="molecule type" value="Genomic_DNA"/>
</dbReference>
<dbReference type="STRING" id="416943.SAMN05445871_3566"/>
<dbReference type="InterPro" id="IPR011050">
    <property type="entry name" value="Pectin_lyase_fold/virulence"/>
</dbReference>
<feature type="chain" id="PRO_5030029076" evidence="1">
    <location>
        <begin position="34"/>
        <end position="717"/>
    </location>
</feature>
<dbReference type="InterPro" id="IPR012334">
    <property type="entry name" value="Pectin_lyas_fold"/>
</dbReference>
<dbReference type="SUPFAM" id="SSF51126">
    <property type="entry name" value="Pectin lyase-like"/>
    <property type="match status" value="1"/>
</dbReference>
<evidence type="ECO:0000313" key="3">
    <source>
        <dbReference type="EMBL" id="SEL05859.1"/>
    </source>
</evidence>
<proteinExistence type="predicted"/>
<reference evidence="4" key="1">
    <citation type="submission" date="2016-10" db="EMBL/GenBank/DDBJ databases">
        <authorList>
            <person name="Varghese N."/>
            <person name="Submissions S."/>
        </authorList>
    </citation>
    <scope>NUCLEOTIDE SEQUENCE [LARGE SCALE GENOMIC DNA]</scope>
    <source>
        <strain evidence="4">LMG 26416</strain>
    </source>
</reference>
<sequence length="717" mass="71567">MQNKKNIRARGYGRRIAFLCVGCTVLVSTHPRAAGIVPDGKTPTTVLTSANGAQTVNVAPAVSGVSQNTYRSFNVGAAGATLNNVGINARTIVNQVTSTDPSLIEGAIRVDGSRANVILANPNGITVNGGSFVNAGHVALTTGQVTLVDVPVAPGAFQRNVAIDTRDGTVVVGPGGLSGALVDLDLIAKNVQIKGPLTNTFSSATALTRILAGTSSATLSTGPSASDNANDWMTTNSSASLATAKSFALDITAAGSVASGRIELIVTDAGPGVRSAGALNASLGDFTLSSNGAVQFNGATVVAAENATLNVRDAISLHDAQISSNGGSATLLATGPIGIAGSSVIANGGVDLSAAGVTIGPDEEQKGSTIASASAGVVLDSAGDIVNIGSLVQGQAQTAGDAASRGAVTLVAVGNVLNRSNPQESLGILFGVQGDVVIEAAGNVVNENARILSNANVVVNAGGDFNNIVDHSTGVSSGAVVSFEHDSSGFLFFRHRNSGFDVVYGELADAGELSYVTADSGNVSIDAANIANVGGSILSNDGTVAMTARGSLLTQAVFTGQASYHQSCFIFCRASASSDVQAFGGVIEAGADVALKAGTQITNTGGTVLAVGKLSLDAPLTLAQAVTGYSAINEAHDLRAWFGNRWAAIYAADTGGLFEGGSGAVQLTGEGEIDGGAFHAPDGVHAAGSIVTKRAPWQAPVSIGTHNSIGLVSWFGL</sequence>
<evidence type="ECO:0000256" key="1">
    <source>
        <dbReference type="SAM" id="SignalP"/>
    </source>
</evidence>
<keyword evidence="1" id="KW-0732">Signal</keyword>
<dbReference type="RefSeq" id="WP_090547431.1">
    <property type="nucleotide sequence ID" value="NZ_FNSR01000002.1"/>
</dbReference>
<dbReference type="NCBIfam" id="TIGR01901">
    <property type="entry name" value="adhes_NPXG"/>
    <property type="match status" value="1"/>
</dbReference>
<gene>
    <name evidence="3" type="ORF">SAMN05192542_104610</name>
</gene>
<dbReference type="Pfam" id="PF05860">
    <property type="entry name" value="TPS"/>
    <property type="match status" value="1"/>
</dbReference>
<organism evidence="3 4">
    <name type="scientific">Paraburkholderia caballeronis</name>
    <dbReference type="NCBI Taxonomy" id="416943"/>
    <lineage>
        <taxon>Bacteria</taxon>
        <taxon>Pseudomonadati</taxon>
        <taxon>Pseudomonadota</taxon>
        <taxon>Betaproteobacteria</taxon>
        <taxon>Burkholderiales</taxon>
        <taxon>Burkholderiaceae</taxon>
        <taxon>Paraburkholderia</taxon>
    </lineage>
</organism>
<protein>
    <submittedName>
        <fullName evidence="3">Filamentous hemagglutinin family N-terminal domain-containing protein</fullName>
    </submittedName>
</protein>
<dbReference type="InterPro" id="IPR008638">
    <property type="entry name" value="FhaB/CdiA-like_TPS"/>
</dbReference>
<keyword evidence="4" id="KW-1185">Reference proteome</keyword>
<evidence type="ECO:0000313" key="4">
    <source>
        <dbReference type="Proteomes" id="UP000199120"/>
    </source>
</evidence>